<dbReference type="PANTHER" id="PTHR15337">
    <property type="entry name" value="ANTERIOR GRADIENT PROTEIN-RELATED"/>
    <property type="match status" value="1"/>
</dbReference>
<proteinExistence type="predicted"/>
<feature type="chain" id="PRO_5012229317" evidence="2">
    <location>
        <begin position="19"/>
        <end position="143"/>
    </location>
</feature>
<evidence type="ECO:0000256" key="2">
    <source>
        <dbReference type="SAM" id="SignalP"/>
    </source>
</evidence>
<dbReference type="InterPro" id="IPR013766">
    <property type="entry name" value="Thioredoxin_domain"/>
</dbReference>
<dbReference type="OrthoDB" id="981626at2"/>
<dbReference type="PROSITE" id="PS51352">
    <property type="entry name" value="THIOREDOXIN_2"/>
    <property type="match status" value="1"/>
</dbReference>
<accession>A0A1M6HM06</accession>
<evidence type="ECO:0000313" key="5">
    <source>
        <dbReference type="Proteomes" id="UP000184232"/>
    </source>
</evidence>
<keyword evidence="1 2" id="KW-0732">Signal</keyword>
<dbReference type="Proteomes" id="UP000184232">
    <property type="component" value="Unassembled WGS sequence"/>
</dbReference>
<dbReference type="PANTHER" id="PTHR15337:SF11">
    <property type="entry name" value="THIOREDOXIN DOMAIN-CONTAINING PROTEIN"/>
    <property type="match status" value="1"/>
</dbReference>
<dbReference type="AlphaFoldDB" id="A0A1M6HM06"/>
<name>A0A1M6HM06_9FLAO</name>
<dbReference type="RefSeq" id="WP_072783739.1">
    <property type="nucleotide sequence ID" value="NZ_CP045292.1"/>
</dbReference>
<reference evidence="4 5" key="1">
    <citation type="submission" date="2016-11" db="EMBL/GenBank/DDBJ databases">
        <authorList>
            <person name="Jaros S."/>
            <person name="Januszkiewicz K."/>
            <person name="Wedrychowicz H."/>
        </authorList>
    </citation>
    <scope>NUCLEOTIDE SEQUENCE [LARGE SCALE GENOMIC DNA]</scope>
    <source>
        <strain evidence="4 5">DSM 22807</strain>
    </source>
</reference>
<dbReference type="SUPFAM" id="SSF52833">
    <property type="entry name" value="Thioredoxin-like"/>
    <property type="match status" value="1"/>
</dbReference>
<dbReference type="EMBL" id="FQZH01000002">
    <property type="protein sequence ID" value="SHJ23236.1"/>
    <property type="molecule type" value="Genomic_DNA"/>
</dbReference>
<dbReference type="STRING" id="683124.SAMN05444337_1586"/>
<sequence length="143" mass="16653">MKNLFIVAFVFCSSLSFSQNWVNNFDSAKKIAKQENKNIIMIFSGSDWCAPCIRLDKNIWQSQEFKDESKNNWVTMKLNFPRKKANQLPADEEKHNRELAEKYNKEGNFPLVVILNPEGKVLGKLGFKNVSPSEYIKLIKEYE</sequence>
<evidence type="ECO:0000256" key="1">
    <source>
        <dbReference type="ARBA" id="ARBA00022729"/>
    </source>
</evidence>
<keyword evidence="5" id="KW-1185">Reference proteome</keyword>
<dbReference type="Gene3D" id="3.40.30.10">
    <property type="entry name" value="Glutaredoxin"/>
    <property type="match status" value="1"/>
</dbReference>
<dbReference type="InterPro" id="IPR036249">
    <property type="entry name" value="Thioredoxin-like_sf"/>
</dbReference>
<dbReference type="Pfam" id="PF13899">
    <property type="entry name" value="Thioredoxin_7"/>
    <property type="match status" value="1"/>
</dbReference>
<gene>
    <name evidence="4" type="ORF">SAMN05444337_1586</name>
</gene>
<feature type="domain" description="Thioredoxin" evidence="3">
    <location>
        <begin position="1"/>
        <end position="143"/>
    </location>
</feature>
<evidence type="ECO:0000313" key="4">
    <source>
        <dbReference type="EMBL" id="SHJ23236.1"/>
    </source>
</evidence>
<organism evidence="4 5">
    <name type="scientific">Flavobacterium haoranii</name>
    <dbReference type="NCBI Taxonomy" id="683124"/>
    <lineage>
        <taxon>Bacteria</taxon>
        <taxon>Pseudomonadati</taxon>
        <taxon>Bacteroidota</taxon>
        <taxon>Flavobacteriia</taxon>
        <taxon>Flavobacteriales</taxon>
        <taxon>Flavobacteriaceae</taxon>
        <taxon>Flavobacterium</taxon>
    </lineage>
</organism>
<feature type="signal peptide" evidence="2">
    <location>
        <begin position="1"/>
        <end position="18"/>
    </location>
</feature>
<protein>
    <submittedName>
        <fullName evidence="4">Thioredoxin-related protein</fullName>
    </submittedName>
</protein>
<evidence type="ECO:0000259" key="3">
    <source>
        <dbReference type="PROSITE" id="PS51352"/>
    </source>
</evidence>
<dbReference type="InterPro" id="IPR051099">
    <property type="entry name" value="AGR/TXD"/>
</dbReference>